<dbReference type="KEGG" id="pez:HWQ56_01275"/>
<proteinExistence type="predicted"/>
<keyword evidence="5" id="KW-0998">Cell outer membrane</keyword>
<evidence type="ECO:0000256" key="3">
    <source>
        <dbReference type="ARBA" id="ARBA00023136"/>
    </source>
</evidence>
<dbReference type="PROSITE" id="PS51257">
    <property type="entry name" value="PROKAR_LIPOPROTEIN"/>
    <property type="match status" value="1"/>
</dbReference>
<evidence type="ECO:0000313" key="10">
    <source>
        <dbReference type="Proteomes" id="UP000509568"/>
    </source>
</evidence>
<dbReference type="RefSeq" id="WP_158156037.1">
    <property type="nucleotide sequence ID" value="NZ_CP056030.1"/>
</dbReference>
<dbReference type="AlphaFoldDB" id="A0A7D5D4L2"/>
<accession>A0A7D5D4L2</accession>
<feature type="region of interest" description="Disordered" evidence="7">
    <location>
        <begin position="29"/>
        <end position="50"/>
    </location>
</feature>
<keyword evidence="4" id="KW-0564">Palmitate</keyword>
<keyword evidence="10" id="KW-1185">Reference proteome</keyword>
<name>A0A7D5D4L2_9PSED</name>
<evidence type="ECO:0000313" key="9">
    <source>
        <dbReference type="EMBL" id="QKZ02495.1"/>
    </source>
</evidence>
<keyword evidence="3" id="KW-0472">Membrane</keyword>
<gene>
    <name evidence="9" type="ORF">HWQ56_01275</name>
</gene>
<feature type="compositionally biased region" description="Polar residues" evidence="7">
    <location>
        <begin position="33"/>
        <end position="42"/>
    </location>
</feature>
<dbReference type="Proteomes" id="UP000509568">
    <property type="component" value="Chromosome"/>
</dbReference>
<sequence>MKRLISALAALVAVACLVSACGQKGPLYLPDGQKSTVEQDNPSKSHKHMM</sequence>
<evidence type="ECO:0000256" key="2">
    <source>
        <dbReference type="ARBA" id="ARBA00022729"/>
    </source>
</evidence>
<dbReference type="GO" id="GO:0009279">
    <property type="term" value="C:cell outer membrane"/>
    <property type="evidence" value="ECO:0007669"/>
    <property type="project" value="UniProtKB-SubCell"/>
</dbReference>
<dbReference type="NCBIfam" id="NF047847">
    <property type="entry name" value="SS_mature_LptM"/>
    <property type="match status" value="1"/>
</dbReference>
<evidence type="ECO:0000256" key="5">
    <source>
        <dbReference type="ARBA" id="ARBA00023237"/>
    </source>
</evidence>
<evidence type="ECO:0000256" key="1">
    <source>
        <dbReference type="ARBA" id="ARBA00004459"/>
    </source>
</evidence>
<organism evidence="9 10">
    <name type="scientific">Pseudomonas eucalypticola</name>
    <dbReference type="NCBI Taxonomy" id="2599595"/>
    <lineage>
        <taxon>Bacteria</taxon>
        <taxon>Pseudomonadati</taxon>
        <taxon>Pseudomonadota</taxon>
        <taxon>Gammaproteobacteria</taxon>
        <taxon>Pseudomonadales</taxon>
        <taxon>Pseudomonadaceae</taxon>
        <taxon>Pseudomonas</taxon>
    </lineage>
</organism>
<keyword evidence="2 8" id="KW-0732">Signal</keyword>
<evidence type="ECO:0000256" key="7">
    <source>
        <dbReference type="SAM" id="MobiDB-lite"/>
    </source>
</evidence>
<keyword evidence="6 9" id="KW-0449">Lipoprotein</keyword>
<feature type="signal peptide" evidence="8">
    <location>
        <begin position="1"/>
        <end position="20"/>
    </location>
</feature>
<dbReference type="EMBL" id="CP056030">
    <property type="protein sequence ID" value="QKZ02495.1"/>
    <property type="molecule type" value="Genomic_DNA"/>
</dbReference>
<dbReference type="Pfam" id="PF13627">
    <property type="entry name" value="LptM_cons"/>
    <property type="match status" value="1"/>
</dbReference>
<protein>
    <submittedName>
        <fullName evidence="9">Lipoprotein</fullName>
    </submittedName>
</protein>
<reference evidence="9 10" key="1">
    <citation type="submission" date="2020-06" db="EMBL/GenBank/DDBJ databases">
        <title>Pseudomonas eucalypticola sp. nov., an endophyte of Eucalyptus dunnii leaves with biocontrol ability of eucalyptus leaf blight.</title>
        <authorList>
            <person name="Liu Y."/>
            <person name="Song Z."/>
            <person name="Zeng H."/>
            <person name="Lu M."/>
            <person name="Wang X."/>
            <person name="Lian X."/>
            <person name="Zhang Q."/>
        </authorList>
    </citation>
    <scope>NUCLEOTIDE SEQUENCE [LARGE SCALE GENOMIC DNA]</scope>
    <source>
        <strain evidence="9 10">NP-1</strain>
    </source>
</reference>
<feature type="chain" id="PRO_5028863482" evidence="8">
    <location>
        <begin position="21"/>
        <end position="50"/>
    </location>
</feature>
<dbReference type="InterPro" id="IPR032831">
    <property type="entry name" value="LptM_cons"/>
</dbReference>
<evidence type="ECO:0000256" key="8">
    <source>
        <dbReference type="SAM" id="SignalP"/>
    </source>
</evidence>
<evidence type="ECO:0000256" key="4">
    <source>
        <dbReference type="ARBA" id="ARBA00023139"/>
    </source>
</evidence>
<comment type="subcellular location">
    <subcellularLocation>
        <location evidence="1">Cell outer membrane</location>
        <topology evidence="1">Lipid-anchor</topology>
    </subcellularLocation>
</comment>
<evidence type="ECO:0000256" key="6">
    <source>
        <dbReference type="ARBA" id="ARBA00023288"/>
    </source>
</evidence>